<evidence type="ECO:0000313" key="1">
    <source>
        <dbReference type="EMBL" id="GII43051.1"/>
    </source>
</evidence>
<dbReference type="EMBL" id="BOOP01000050">
    <property type="protein sequence ID" value="GII43051.1"/>
    <property type="molecule type" value="Genomic_DNA"/>
</dbReference>
<name>A0A8J3UGV2_9ACTN</name>
<dbReference type="AlphaFoldDB" id="A0A8J3UGV2"/>
<proteinExistence type="predicted"/>
<organism evidence="1 2">
    <name type="scientific">Planotetraspora phitsanulokensis</name>
    <dbReference type="NCBI Taxonomy" id="575192"/>
    <lineage>
        <taxon>Bacteria</taxon>
        <taxon>Bacillati</taxon>
        <taxon>Actinomycetota</taxon>
        <taxon>Actinomycetes</taxon>
        <taxon>Streptosporangiales</taxon>
        <taxon>Streptosporangiaceae</taxon>
        <taxon>Planotetraspora</taxon>
    </lineage>
</organism>
<keyword evidence="2" id="KW-1185">Reference proteome</keyword>
<dbReference type="Proteomes" id="UP000622547">
    <property type="component" value="Unassembled WGS sequence"/>
</dbReference>
<sequence>MPELLFITLLPTLSRLIRLGLLSTYHSDLRRGQAAWFLNTMAATGPDVRREG</sequence>
<evidence type="ECO:0000313" key="2">
    <source>
        <dbReference type="Proteomes" id="UP000622547"/>
    </source>
</evidence>
<protein>
    <submittedName>
        <fullName evidence="1">Uncharacterized protein</fullName>
    </submittedName>
</protein>
<comment type="caution">
    <text evidence="1">The sequence shown here is derived from an EMBL/GenBank/DDBJ whole genome shotgun (WGS) entry which is preliminary data.</text>
</comment>
<gene>
    <name evidence="1" type="ORF">Pph01_80540</name>
</gene>
<dbReference type="RefSeq" id="WP_204078449.1">
    <property type="nucleotide sequence ID" value="NZ_BAABHI010000022.1"/>
</dbReference>
<accession>A0A8J3UGV2</accession>
<reference evidence="1 2" key="1">
    <citation type="submission" date="2021-01" db="EMBL/GenBank/DDBJ databases">
        <title>Whole genome shotgun sequence of Planotetraspora phitsanulokensis NBRC 104273.</title>
        <authorList>
            <person name="Komaki H."/>
            <person name="Tamura T."/>
        </authorList>
    </citation>
    <scope>NUCLEOTIDE SEQUENCE [LARGE SCALE GENOMIC DNA]</scope>
    <source>
        <strain evidence="1 2">NBRC 104273</strain>
    </source>
</reference>